<feature type="compositionally biased region" description="Polar residues" evidence="6">
    <location>
        <begin position="250"/>
        <end position="260"/>
    </location>
</feature>
<feature type="compositionally biased region" description="Basic and acidic residues" evidence="6">
    <location>
        <begin position="379"/>
        <end position="388"/>
    </location>
</feature>
<feature type="region of interest" description="Disordered" evidence="6">
    <location>
        <begin position="562"/>
        <end position="666"/>
    </location>
</feature>
<dbReference type="CDD" id="cd22285">
    <property type="entry name" value="HD_XLF_N"/>
    <property type="match status" value="1"/>
</dbReference>
<dbReference type="InterPro" id="IPR038051">
    <property type="entry name" value="XRCC4-like_N_sf"/>
</dbReference>
<keyword evidence="8" id="KW-1185">Reference proteome</keyword>
<evidence type="ECO:0000256" key="6">
    <source>
        <dbReference type="SAM" id="MobiDB-lite"/>
    </source>
</evidence>
<feature type="region of interest" description="Disordered" evidence="6">
    <location>
        <begin position="250"/>
        <end position="549"/>
    </location>
</feature>
<dbReference type="PANTHER" id="PTHR32235">
    <property type="entry name" value="NON-HOMOLOGOUS END-JOINING FACTOR 1"/>
    <property type="match status" value="1"/>
</dbReference>
<keyword evidence="4" id="KW-0539">Nucleus</keyword>
<feature type="compositionally biased region" description="Basic and acidic residues" evidence="6">
    <location>
        <begin position="493"/>
        <end position="514"/>
    </location>
</feature>
<dbReference type="GO" id="GO:0045027">
    <property type="term" value="F:DNA end binding"/>
    <property type="evidence" value="ECO:0007669"/>
    <property type="project" value="TreeGrafter"/>
</dbReference>
<evidence type="ECO:0000256" key="2">
    <source>
        <dbReference type="ARBA" id="ARBA00022763"/>
    </source>
</evidence>
<keyword evidence="2" id="KW-0227">DNA damage</keyword>
<proteinExistence type="inferred from homology"/>
<protein>
    <submittedName>
        <fullName evidence="7">Uncharacterized protein</fullName>
    </submittedName>
</protein>
<feature type="compositionally biased region" description="Polar residues" evidence="6">
    <location>
        <begin position="293"/>
        <end position="304"/>
    </location>
</feature>
<feature type="compositionally biased region" description="Basic and acidic residues" evidence="6">
    <location>
        <begin position="348"/>
        <end position="358"/>
    </location>
</feature>
<feature type="compositionally biased region" description="Basic and acidic residues" evidence="6">
    <location>
        <begin position="440"/>
        <end position="465"/>
    </location>
</feature>
<feature type="compositionally biased region" description="Polar residues" evidence="6">
    <location>
        <begin position="588"/>
        <end position="599"/>
    </location>
</feature>
<organism evidence="7 8">
    <name type="scientific">Stomoxys calcitrans</name>
    <name type="common">Stable fly</name>
    <name type="synonym">Conops calcitrans</name>
    <dbReference type="NCBI Taxonomy" id="35570"/>
    <lineage>
        <taxon>Eukaryota</taxon>
        <taxon>Metazoa</taxon>
        <taxon>Ecdysozoa</taxon>
        <taxon>Arthropoda</taxon>
        <taxon>Hexapoda</taxon>
        <taxon>Insecta</taxon>
        <taxon>Pterygota</taxon>
        <taxon>Neoptera</taxon>
        <taxon>Endopterygota</taxon>
        <taxon>Diptera</taxon>
        <taxon>Brachycera</taxon>
        <taxon>Muscomorpha</taxon>
        <taxon>Muscoidea</taxon>
        <taxon>Muscidae</taxon>
        <taxon>Stomoxys</taxon>
    </lineage>
</organism>
<evidence type="ECO:0000313" key="7">
    <source>
        <dbReference type="EnsemblMetazoa" id="SCAU000402-PA"/>
    </source>
</evidence>
<feature type="compositionally biased region" description="Basic and acidic residues" evidence="6">
    <location>
        <begin position="305"/>
        <end position="320"/>
    </location>
</feature>
<gene>
    <name evidence="7" type="primary">106082142</name>
</gene>
<dbReference type="AlphaFoldDB" id="A0A1I8NMR1"/>
<accession>A0A1I8NMR1</accession>
<dbReference type="Proteomes" id="UP000095300">
    <property type="component" value="Unassembled WGS sequence"/>
</dbReference>
<sequence>MWREVSISQKPYFIKCSFNEDDNYKRLTCILYDRKDYPWIAEQELGDVKRKVKLLNRRYDFNEEHIRATFAEGELQSASLEKEAEKAVLKLKYRFKNCPFNYEWALVKQTMHQFQEVVVKPMLTALISCKEQIDILKDTLKKKDAEILQYRREGAILGRKTLATKLFDFDEFARKYESRNKLLGDFSELGKFLVQSESHEKRLPTSSPKREPQNETTTTEKPVSPGQRKRKMLKQQMLETALNTRATTFEYESSQSQGLSQEFEETAADNNASKEKISNQFSKKARTTDVDMDQQSSGRTNSSPRKQEQRNENIKRDEVSKATNARKILQYENSTNVKAGTSPSIEGTKIHTNKDKLSHSWAKTTTMEESVKNTLQNSKEVKSPEKGGQRRNKIVTPSTLEVNNKKGFKYESSSSQTTNSTNSQLTEEFVINASNKQVLKNKESPRSGHIEAKQRKEMLNNGKDETDSDTSISAMPKRRRSRQLSLSQEDDNEVVRGDKKVNNDEKSIESDKNLKTSPRKGRPLAGNSAEKRTEGTSPRYSIRKHENSKEVCTEIISDSDCSANADEMSSSKRGKRKREFPDMVKNGLKNSQETSSKSPSIGKKTFNCAELSDSEKEDIAASSPPRKRRICLSLNRTPEKKPKPGLEAVRQTAVKSGTDTDEPCVVDISTDSEYNDVSYTPASKMKKKTLMSALQQESPSFLMKSRVTRSSPQILSTPKPVDDLQIVPNKSIEKTVKENTDALAIGEITSQLESIRKELESLEALRLADLKHRTCKA</sequence>
<dbReference type="VEuPathDB" id="VectorBase:SCAU000402"/>
<dbReference type="PANTHER" id="PTHR32235:SF1">
    <property type="entry name" value="NON-HOMOLOGOUS END-JOINING FACTOR 1"/>
    <property type="match status" value="1"/>
</dbReference>
<name>A0A1I8NMR1_STOCA</name>
<dbReference type="InterPro" id="IPR052287">
    <property type="entry name" value="NHEJ_factor"/>
</dbReference>
<feature type="compositionally biased region" description="Low complexity" evidence="6">
    <location>
        <begin position="412"/>
        <end position="424"/>
    </location>
</feature>
<evidence type="ECO:0000256" key="5">
    <source>
        <dbReference type="ARBA" id="ARBA00025747"/>
    </source>
</evidence>
<dbReference type="OrthoDB" id="2155935at2759"/>
<feature type="compositionally biased region" description="Basic and acidic residues" evidence="6">
    <location>
        <begin position="197"/>
        <end position="213"/>
    </location>
</feature>
<dbReference type="Gene3D" id="1.10.287.450">
    <property type="entry name" value="Helix hairpin bin"/>
    <property type="match status" value="1"/>
</dbReference>
<feature type="compositionally biased region" description="Polar residues" evidence="6">
    <location>
        <begin position="361"/>
        <end position="378"/>
    </location>
</feature>
<feature type="compositionally biased region" description="Polar residues" evidence="6">
    <location>
        <begin position="331"/>
        <end position="345"/>
    </location>
</feature>
<evidence type="ECO:0000256" key="4">
    <source>
        <dbReference type="ARBA" id="ARBA00023242"/>
    </source>
</evidence>
<evidence type="ECO:0000256" key="1">
    <source>
        <dbReference type="ARBA" id="ARBA00004123"/>
    </source>
</evidence>
<keyword evidence="3" id="KW-0234">DNA repair</keyword>
<comment type="similarity">
    <text evidence="5">Belongs to the XRCC4-XLF family. XLF subfamily.</text>
</comment>
<feature type="region of interest" description="Disordered" evidence="6">
    <location>
        <begin position="197"/>
        <end position="232"/>
    </location>
</feature>
<reference evidence="7" key="1">
    <citation type="submission" date="2020-05" db="UniProtKB">
        <authorList>
            <consortium name="EnsemblMetazoa"/>
        </authorList>
    </citation>
    <scope>IDENTIFICATION</scope>
    <source>
        <strain evidence="7">USDA</strain>
    </source>
</reference>
<dbReference type="EnsemblMetazoa" id="SCAU000402-RA">
    <property type="protein sequence ID" value="SCAU000402-PA"/>
    <property type="gene ID" value="SCAU000402"/>
</dbReference>
<comment type="subcellular location">
    <subcellularLocation>
        <location evidence="1">Nucleus</location>
    </subcellularLocation>
</comment>
<dbReference type="Gene3D" id="2.170.210.10">
    <property type="entry name" value="DNA double-strand break repair and VJ recombination XRCC4, N-terminal"/>
    <property type="match status" value="1"/>
</dbReference>
<evidence type="ECO:0000313" key="8">
    <source>
        <dbReference type="Proteomes" id="UP000095300"/>
    </source>
</evidence>
<dbReference type="GO" id="GO:0032807">
    <property type="term" value="C:DNA ligase IV complex"/>
    <property type="evidence" value="ECO:0007669"/>
    <property type="project" value="TreeGrafter"/>
</dbReference>
<dbReference type="STRING" id="35570.A0A1I8NMR1"/>
<evidence type="ECO:0000256" key="3">
    <source>
        <dbReference type="ARBA" id="ARBA00023204"/>
    </source>
</evidence>
<dbReference type="GO" id="GO:0006303">
    <property type="term" value="P:double-strand break repair via nonhomologous end joining"/>
    <property type="evidence" value="ECO:0007669"/>
    <property type="project" value="UniProtKB-ARBA"/>
</dbReference>